<evidence type="ECO:0000256" key="1">
    <source>
        <dbReference type="ARBA" id="ARBA00004123"/>
    </source>
</evidence>
<keyword evidence="4" id="KW-0158">Chromosome</keyword>
<comment type="subcellular location">
    <subcellularLocation>
        <location evidence="2">Chromosome</location>
        <location evidence="2">Centromere</location>
    </subcellularLocation>
    <subcellularLocation>
        <location evidence="1">Nucleus</location>
    </subcellularLocation>
</comment>
<evidence type="ECO:0000256" key="3">
    <source>
        <dbReference type="ARBA" id="ARBA00005566"/>
    </source>
</evidence>
<dbReference type="InterPro" id="IPR007902">
    <property type="entry name" value="Chl4/mis15/CENP-N"/>
</dbReference>
<sequence length="414" mass="47471">MDTTLFSDTPALRRVLSHHSREDLLNLAIEWTSRHRLTRHDENEYAEENYLEFMIDLDDRPETTRHLTPQEYQKHVSERYEAMREKATKKSIVERMLGFDWSTGLSSSQIAELDLQYYTKNPNLKTWRALKLDYGEQDGAGTAHVSPSKIEKSLAHYLGPYFKHHIQTLQDKDMIWIRICIHDGLAPNVLPVPASVVYLIWFTNSEYLLSSTIKAEWRDFIMEALLRLFKANEVIEWPLTGKSPTSLAALLLQKESQGAFSRYRLNQLDENPLSTAPKKRKAEDSYQKYAKGEHDICAEDMSRIASRNRTVASEFGPNAQPSLSRVDIQLNLPYTNKAKDFELGRLNRQAFPMKVIFEGPNVIEGLKSLIPQGMTDPAGMPRFLTELHSMATNSLTVDVDEDDASNDKYRVTTG</sequence>
<dbReference type="Pfam" id="PF05238">
    <property type="entry name" value="CENP-N"/>
    <property type="match status" value="1"/>
</dbReference>
<dbReference type="InterPro" id="IPR052011">
    <property type="entry name" value="CENP-NAC/CAD_complex"/>
</dbReference>
<evidence type="ECO:0000313" key="8">
    <source>
        <dbReference type="Proteomes" id="UP000717515"/>
    </source>
</evidence>
<dbReference type="GO" id="GO:0034080">
    <property type="term" value="P:CENP-A containing chromatin assembly"/>
    <property type="evidence" value="ECO:0007669"/>
    <property type="project" value="InterPro"/>
</dbReference>
<dbReference type="GO" id="GO:0000775">
    <property type="term" value="C:chromosome, centromeric region"/>
    <property type="evidence" value="ECO:0007669"/>
    <property type="project" value="UniProtKB-SubCell"/>
</dbReference>
<protein>
    <recommendedName>
        <fullName evidence="9">Centromere protein Chl4/mis15/CENP-N</fullName>
    </recommendedName>
</protein>
<evidence type="ECO:0000256" key="6">
    <source>
        <dbReference type="ARBA" id="ARBA00023328"/>
    </source>
</evidence>
<reference evidence="7" key="1">
    <citation type="submission" date="2021-07" db="EMBL/GenBank/DDBJ databases">
        <title>Draft genome of Mortierella alpina, strain LL118, isolated from an aspen leaf litter sample.</title>
        <authorList>
            <person name="Yang S."/>
            <person name="Vinatzer B.A."/>
        </authorList>
    </citation>
    <scope>NUCLEOTIDE SEQUENCE</scope>
    <source>
        <strain evidence="7">LL118</strain>
    </source>
</reference>
<dbReference type="GO" id="GO:0007059">
    <property type="term" value="P:chromosome segregation"/>
    <property type="evidence" value="ECO:0007669"/>
    <property type="project" value="InterPro"/>
</dbReference>
<organism evidence="7 8">
    <name type="scientific">Mortierella alpina</name>
    <name type="common">Oleaginous fungus</name>
    <name type="synonym">Mortierella renispora</name>
    <dbReference type="NCBI Taxonomy" id="64518"/>
    <lineage>
        <taxon>Eukaryota</taxon>
        <taxon>Fungi</taxon>
        <taxon>Fungi incertae sedis</taxon>
        <taxon>Mucoromycota</taxon>
        <taxon>Mortierellomycotina</taxon>
        <taxon>Mortierellomycetes</taxon>
        <taxon>Mortierellales</taxon>
        <taxon>Mortierellaceae</taxon>
        <taxon>Mortierella</taxon>
    </lineage>
</organism>
<dbReference type="PANTHER" id="PTHR46790:SF1">
    <property type="entry name" value="CENTROMERE PROTEIN N"/>
    <property type="match status" value="1"/>
</dbReference>
<dbReference type="Proteomes" id="UP000717515">
    <property type="component" value="Unassembled WGS sequence"/>
</dbReference>
<gene>
    <name evidence="7" type="ORF">KVV02_003360</name>
</gene>
<keyword evidence="5" id="KW-0539">Nucleus</keyword>
<dbReference type="EMBL" id="JAIFTL010000097">
    <property type="protein sequence ID" value="KAG9323540.1"/>
    <property type="molecule type" value="Genomic_DNA"/>
</dbReference>
<comment type="caution">
    <text evidence="7">The sequence shown here is derived from an EMBL/GenBank/DDBJ whole genome shotgun (WGS) entry which is preliminary data.</text>
</comment>
<accession>A0A9P8A502</accession>
<name>A0A9P8A502_MORAP</name>
<dbReference type="PANTHER" id="PTHR46790">
    <property type="entry name" value="CENTROMERE PROTEIN N"/>
    <property type="match status" value="1"/>
</dbReference>
<comment type="similarity">
    <text evidence="3">Belongs to the CENP-N/CHL4 family.</text>
</comment>
<evidence type="ECO:0000313" key="7">
    <source>
        <dbReference type="EMBL" id="KAG9323540.1"/>
    </source>
</evidence>
<keyword evidence="6" id="KW-0137">Centromere</keyword>
<evidence type="ECO:0000256" key="5">
    <source>
        <dbReference type="ARBA" id="ARBA00023242"/>
    </source>
</evidence>
<dbReference type="GO" id="GO:0005654">
    <property type="term" value="C:nucleoplasm"/>
    <property type="evidence" value="ECO:0007669"/>
    <property type="project" value="TreeGrafter"/>
</dbReference>
<dbReference type="AlphaFoldDB" id="A0A9P8A502"/>
<proteinExistence type="inferred from homology"/>
<evidence type="ECO:0008006" key="9">
    <source>
        <dbReference type="Google" id="ProtNLM"/>
    </source>
</evidence>
<evidence type="ECO:0000256" key="4">
    <source>
        <dbReference type="ARBA" id="ARBA00022454"/>
    </source>
</evidence>
<evidence type="ECO:0000256" key="2">
    <source>
        <dbReference type="ARBA" id="ARBA00004584"/>
    </source>
</evidence>